<dbReference type="InParanoid" id="A0A0C3P503"/>
<dbReference type="AlphaFoldDB" id="A0A0C3P503"/>
<sequence>MAEDSGNHPSAIVTSSDDELHGKTDTSRQFPYPTAYLACHHSDDIHDSRHQSNWRLLLQVHYLSP</sequence>
<dbReference type="Proteomes" id="UP000054217">
    <property type="component" value="Unassembled WGS sequence"/>
</dbReference>
<organism evidence="2 3">
    <name type="scientific">Pisolithus tinctorius Marx 270</name>
    <dbReference type="NCBI Taxonomy" id="870435"/>
    <lineage>
        <taxon>Eukaryota</taxon>
        <taxon>Fungi</taxon>
        <taxon>Dikarya</taxon>
        <taxon>Basidiomycota</taxon>
        <taxon>Agaricomycotina</taxon>
        <taxon>Agaricomycetes</taxon>
        <taxon>Agaricomycetidae</taxon>
        <taxon>Boletales</taxon>
        <taxon>Sclerodermatineae</taxon>
        <taxon>Pisolithaceae</taxon>
        <taxon>Pisolithus</taxon>
    </lineage>
</organism>
<evidence type="ECO:0000256" key="1">
    <source>
        <dbReference type="SAM" id="MobiDB-lite"/>
    </source>
</evidence>
<feature type="region of interest" description="Disordered" evidence="1">
    <location>
        <begin position="1"/>
        <end position="27"/>
    </location>
</feature>
<evidence type="ECO:0000313" key="3">
    <source>
        <dbReference type="Proteomes" id="UP000054217"/>
    </source>
</evidence>
<reference evidence="3" key="2">
    <citation type="submission" date="2015-01" db="EMBL/GenBank/DDBJ databases">
        <title>Evolutionary Origins and Diversification of the Mycorrhizal Mutualists.</title>
        <authorList>
            <consortium name="DOE Joint Genome Institute"/>
            <consortium name="Mycorrhizal Genomics Consortium"/>
            <person name="Kohler A."/>
            <person name="Kuo A."/>
            <person name="Nagy L.G."/>
            <person name="Floudas D."/>
            <person name="Copeland A."/>
            <person name="Barry K.W."/>
            <person name="Cichocki N."/>
            <person name="Veneault-Fourrey C."/>
            <person name="LaButti K."/>
            <person name="Lindquist E.A."/>
            <person name="Lipzen A."/>
            <person name="Lundell T."/>
            <person name="Morin E."/>
            <person name="Murat C."/>
            <person name="Riley R."/>
            <person name="Ohm R."/>
            <person name="Sun H."/>
            <person name="Tunlid A."/>
            <person name="Henrissat B."/>
            <person name="Grigoriev I.V."/>
            <person name="Hibbett D.S."/>
            <person name="Martin F."/>
        </authorList>
    </citation>
    <scope>NUCLEOTIDE SEQUENCE [LARGE SCALE GENOMIC DNA]</scope>
    <source>
        <strain evidence="3">Marx 270</strain>
    </source>
</reference>
<dbReference type="HOGENOM" id="CLU_2850659_0_0_1"/>
<gene>
    <name evidence="2" type="ORF">M404DRAFT_652133</name>
</gene>
<proteinExistence type="predicted"/>
<keyword evidence="3" id="KW-1185">Reference proteome</keyword>
<dbReference type="EMBL" id="KN831981">
    <property type="protein sequence ID" value="KIO02566.1"/>
    <property type="molecule type" value="Genomic_DNA"/>
</dbReference>
<evidence type="ECO:0000313" key="2">
    <source>
        <dbReference type="EMBL" id="KIO02566.1"/>
    </source>
</evidence>
<name>A0A0C3P503_PISTI</name>
<reference evidence="2 3" key="1">
    <citation type="submission" date="2014-04" db="EMBL/GenBank/DDBJ databases">
        <authorList>
            <consortium name="DOE Joint Genome Institute"/>
            <person name="Kuo A."/>
            <person name="Kohler A."/>
            <person name="Costa M.D."/>
            <person name="Nagy L.G."/>
            <person name="Floudas D."/>
            <person name="Copeland A."/>
            <person name="Barry K.W."/>
            <person name="Cichocki N."/>
            <person name="Veneault-Fourrey C."/>
            <person name="LaButti K."/>
            <person name="Lindquist E.A."/>
            <person name="Lipzen A."/>
            <person name="Lundell T."/>
            <person name="Morin E."/>
            <person name="Murat C."/>
            <person name="Sun H."/>
            <person name="Tunlid A."/>
            <person name="Henrissat B."/>
            <person name="Grigoriev I.V."/>
            <person name="Hibbett D.S."/>
            <person name="Martin F."/>
            <person name="Nordberg H.P."/>
            <person name="Cantor M.N."/>
            <person name="Hua S.X."/>
        </authorList>
    </citation>
    <scope>NUCLEOTIDE SEQUENCE [LARGE SCALE GENOMIC DNA]</scope>
    <source>
        <strain evidence="2 3">Marx 270</strain>
    </source>
</reference>
<protein>
    <submittedName>
        <fullName evidence="2">Uncharacterized protein</fullName>
    </submittedName>
</protein>
<accession>A0A0C3P503</accession>